<evidence type="ECO:0000259" key="2">
    <source>
        <dbReference type="SMART" id="SM00642"/>
    </source>
</evidence>
<dbReference type="EMBL" id="JBBLZC010000032">
    <property type="protein sequence ID" value="MEK0085666.1"/>
    <property type="molecule type" value="Genomic_DNA"/>
</dbReference>
<dbReference type="InterPro" id="IPR013780">
    <property type="entry name" value="Glyco_hydro_b"/>
</dbReference>
<dbReference type="PANTHER" id="PTHR10357:SF179">
    <property type="entry name" value="NEUTRAL AND BASIC AMINO ACID TRANSPORT PROTEIN RBAT"/>
    <property type="match status" value="1"/>
</dbReference>
<dbReference type="RefSeq" id="WP_418161516.1">
    <property type="nucleotide sequence ID" value="NZ_JBBLZC010000032.1"/>
</dbReference>
<dbReference type="SUPFAM" id="SSF51445">
    <property type="entry name" value="(Trans)glycosidases"/>
    <property type="match status" value="1"/>
</dbReference>
<comment type="similarity">
    <text evidence="1">Belongs to the glycosyl hydrolase 13 family.</text>
</comment>
<feature type="domain" description="Glycosyl hydrolase family 13 catalytic" evidence="2">
    <location>
        <begin position="28"/>
        <end position="415"/>
    </location>
</feature>
<evidence type="ECO:0000313" key="4">
    <source>
        <dbReference type="Proteomes" id="UP001375743"/>
    </source>
</evidence>
<dbReference type="SMART" id="SM00642">
    <property type="entry name" value="Aamy"/>
    <property type="match status" value="1"/>
</dbReference>
<evidence type="ECO:0000313" key="3">
    <source>
        <dbReference type="EMBL" id="MEK0085666.1"/>
    </source>
</evidence>
<dbReference type="InterPro" id="IPR006047">
    <property type="entry name" value="GH13_cat_dom"/>
</dbReference>
<dbReference type="Gene3D" id="3.90.400.10">
    <property type="entry name" value="Oligo-1,6-glucosidase, Domain 2"/>
    <property type="match status" value="1"/>
</dbReference>
<comment type="caution">
    <text evidence="3">The sequence shown here is derived from an EMBL/GenBank/DDBJ whole genome shotgun (WGS) entry which is preliminary data.</text>
</comment>
<name>A0ABU8XXP0_9PROT</name>
<dbReference type="InterPro" id="IPR045857">
    <property type="entry name" value="O16G_dom_2"/>
</dbReference>
<dbReference type="Proteomes" id="UP001375743">
    <property type="component" value="Unassembled WGS sequence"/>
</dbReference>
<protein>
    <submittedName>
        <fullName evidence="3">Alpha-glucosidase</fullName>
    </submittedName>
</protein>
<organism evidence="3 4">
    <name type="scientific">Benzoatithermus flavus</name>
    <dbReference type="NCBI Taxonomy" id="3108223"/>
    <lineage>
        <taxon>Bacteria</taxon>
        <taxon>Pseudomonadati</taxon>
        <taxon>Pseudomonadota</taxon>
        <taxon>Alphaproteobacteria</taxon>
        <taxon>Geminicoccales</taxon>
        <taxon>Geminicoccaceae</taxon>
        <taxon>Benzoatithermus</taxon>
    </lineage>
</organism>
<sequence>MRREPVVHLTPRAARRRDEWWRGAVIYQIYPRSFFDTDGDGVGDLPGITEKLDYVEQLGVDAVWISPFFKSPMKDFGYDVADYRAVDPLFGTLEDFDALLEKAHRLGLKVLIDFVPSHTSNEHPWFQESRSSRDNEKADWYVWADPRPDGSPPNNWLSVFGGSAWEWEPRRGQYYLHNFLKEQPDLNFHCPAVIDALLEQARFWLDRGVDGFRLDAIDYGVHDTRLHDNPRRRGKVAAGAAPGSPYEMQVQFWNKARPELVELFLKPLHALTERYEGKVLLGEISGDDALLRAAEYTNGGGLDLVYSFDLLSAPGTAKGIRDVVLKLEAEIGDGWICWSFGNHDVCRPVTRFGGDNAPEELRRLIPVLLGCLRGSACLYQGEELGLEEAELGFEQLRDPFGIAFWPTFKGRDGCRTPIPWRHDAPHGGFTTGEPWLPVPAVHLARAVDLQEPLEHSVLNTTRAFLNWRRERQPLKTGAIDFLRTTTDVLAFVRTNEADRLLCLFNLGPKPQRYRSREPLLDAGFSAEGARITGRSVLLPPWGFAFAHLE</sequence>
<reference evidence="3 4" key="1">
    <citation type="submission" date="2024-01" db="EMBL/GenBank/DDBJ databases">
        <title>Multi-omics insights into the function and evolution of sodium benzoate biodegradation pathways in Benzoatithermus flavus gen. nov., sp. nov. from hot spring.</title>
        <authorList>
            <person name="Hu C.-J."/>
            <person name="Li W.-J."/>
        </authorList>
    </citation>
    <scope>NUCLEOTIDE SEQUENCE [LARGE SCALE GENOMIC DNA]</scope>
    <source>
        <strain evidence="3 4">SYSU G07066</strain>
    </source>
</reference>
<dbReference type="SUPFAM" id="SSF51011">
    <property type="entry name" value="Glycosyl hydrolase domain"/>
    <property type="match status" value="1"/>
</dbReference>
<evidence type="ECO:0000256" key="1">
    <source>
        <dbReference type="ARBA" id="ARBA00008061"/>
    </source>
</evidence>
<dbReference type="Gene3D" id="3.20.20.80">
    <property type="entry name" value="Glycosidases"/>
    <property type="match status" value="2"/>
</dbReference>
<proteinExistence type="inferred from homology"/>
<dbReference type="Pfam" id="PF00128">
    <property type="entry name" value="Alpha-amylase"/>
    <property type="match status" value="1"/>
</dbReference>
<dbReference type="Gene3D" id="2.60.40.1180">
    <property type="entry name" value="Golgi alpha-mannosidase II"/>
    <property type="match status" value="1"/>
</dbReference>
<keyword evidence="4" id="KW-1185">Reference proteome</keyword>
<dbReference type="InterPro" id="IPR017853">
    <property type="entry name" value="GH"/>
</dbReference>
<dbReference type="CDD" id="cd11330">
    <property type="entry name" value="AmyAc_OligoGlu"/>
    <property type="match status" value="1"/>
</dbReference>
<gene>
    <name evidence="3" type="ORF">U1T56_21145</name>
</gene>
<dbReference type="PANTHER" id="PTHR10357">
    <property type="entry name" value="ALPHA-AMYLASE FAMILY MEMBER"/>
    <property type="match status" value="1"/>
</dbReference>
<accession>A0ABU8XXP0</accession>